<dbReference type="SUPFAM" id="SSF53335">
    <property type="entry name" value="S-adenosyl-L-methionine-dependent methyltransferases"/>
    <property type="match status" value="1"/>
</dbReference>
<evidence type="ECO:0000313" key="2">
    <source>
        <dbReference type="EMBL" id="MBD2859891.1"/>
    </source>
</evidence>
<protein>
    <submittedName>
        <fullName evidence="2">Class I SAM-dependent methyltransferase</fullName>
    </submittedName>
</protein>
<proteinExistence type="predicted"/>
<keyword evidence="3" id="KW-1185">Reference proteome</keyword>
<keyword evidence="2" id="KW-0489">Methyltransferase</keyword>
<organism evidence="2 3">
    <name type="scientific">Spongiibacter pelagi</name>
    <dbReference type="NCBI Taxonomy" id="2760804"/>
    <lineage>
        <taxon>Bacteria</taxon>
        <taxon>Pseudomonadati</taxon>
        <taxon>Pseudomonadota</taxon>
        <taxon>Gammaproteobacteria</taxon>
        <taxon>Cellvibrionales</taxon>
        <taxon>Spongiibacteraceae</taxon>
        <taxon>Spongiibacter</taxon>
    </lineage>
</organism>
<accession>A0A927GWM0</accession>
<name>A0A927GWM0_9GAMM</name>
<dbReference type="GO" id="GO:0008757">
    <property type="term" value="F:S-adenosylmethionine-dependent methyltransferase activity"/>
    <property type="evidence" value="ECO:0007669"/>
    <property type="project" value="InterPro"/>
</dbReference>
<dbReference type="CDD" id="cd02440">
    <property type="entry name" value="AdoMet_MTases"/>
    <property type="match status" value="1"/>
</dbReference>
<dbReference type="Gene3D" id="3.40.50.150">
    <property type="entry name" value="Vaccinia Virus protein VP39"/>
    <property type="match status" value="1"/>
</dbReference>
<gene>
    <name evidence="2" type="ORF">IB286_12850</name>
</gene>
<feature type="domain" description="Methyltransferase type 11" evidence="1">
    <location>
        <begin position="90"/>
        <end position="137"/>
    </location>
</feature>
<keyword evidence="2" id="KW-0808">Transferase</keyword>
<dbReference type="Pfam" id="PF08241">
    <property type="entry name" value="Methyltransf_11"/>
    <property type="match status" value="1"/>
</dbReference>
<comment type="caution">
    <text evidence="2">The sequence shown here is derived from an EMBL/GenBank/DDBJ whole genome shotgun (WGS) entry which is preliminary data.</text>
</comment>
<evidence type="ECO:0000313" key="3">
    <source>
        <dbReference type="Proteomes" id="UP000610558"/>
    </source>
</evidence>
<dbReference type="Proteomes" id="UP000610558">
    <property type="component" value="Unassembled WGS sequence"/>
</dbReference>
<dbReference type="EMBL" id="JACXLD010000008">
    <property type="protein sequence ID" value="MBD2859891.1"/>
    <property type="molecule type" value="Genomic_DNA"/>
</dbReference>
<reference evidence="2" key="1">
    <citation type="submission" date="2020-09" db="EMBL/GenBank/DDBJ databases">
        <authorList>
            <person name="Yoon J.-W."/>
        </authorList>
    </citation>
    <scope>NUCLEOTIDE SEQUENCE</scope>
    <source>
        <strain evidence="2">KMU-158</strain>
    </source>
</reference>
<sequence length="258" mass="29274">MSQWRSQHAPDALLPALRQWFTTPLGRTVLNDELPLINQAVSDYRGPGRHLLKLSAIPERVPLNSLPGHTRQFHLGSLNQYGYSQVLDAIGDFHQLPVANESQDIVLLHHLIEFVENPHRVLREVERVITPHGKLVVCVINPYSLLACRSILGRFKRSPMWQNHMLSIGRIQDWLSLLGFELDGVSYGFHRLPVNRPTFFLDHKCASSKLPMGGVYVLTATKYRAPLTPSMDAQQVRSNVLRHPVLGATRNWKPVPKN</sequence>
<evidence type="ECO:0000259" key="1">
    <source>
        <dbReference type="Pfam" id="PF08241"/>
    </source>
</evidence>
<dbReference type="InterPro" id="IPR013216">
    <property type="entry name" value="Methyltransf_11"/>
</dbReference>
<dbReference type="AlphaFoldDB" id="A0A927GWM0"/>
<dbReference type="RefSeq" id="WP_190766200.1">
    <property type="nucleotide sequence ID" value="NZ_JACXLD010000008.1"/>
</dbReference>
<dbReference type="GO" id="GO:0032259">
    <property type="term" value="P:methylation"/>
    <property type="evidence" value="ECO:0007669"/>
    <property type="project" value="UniProtKB-KW"/>
</dbReference>
<dbReference type="InterPro" id="IPR029063">
    <property type="entry name" value="SAM-dependent_MTases_sf"/>
</dbReference>